<dbReference type="OrthoDB" id="8065943at2759"/>
<sequence>TNIDNQLNHHIKLKPECINNSKGTLELPRDKYTTDGTEVNLILNSTSTIEDPPIVQNPTENTSSPILNQNNYHNHLRQYGTNNSLNLDLLWNTTQYTPSTVSDSPSQRKLINEYASDRGDMEVFNAQHYIDEPCDPTLSESEKNHNIEQKYPRKQYGAMIRGADNYRDYLKLFGEWPENAFQNGVKVEPMPLDLNVIISNVDKSVNIEHTKTLTDLELKYGLTNVARIMQYENTPTNKIRANVKTLMDYLDVLKNGIYLQETSKKQKVLPNIVYAKVCNKCGELNHKEKFCTNRQRCLKCGSFNHGLNKCNSTHEVCLNCKGSHRCNSELCEKLNDKTFSLNKYVINLLIGEKVIVNKYDILKTKRPISSAKNEINSQESNQLDNSRLISLVNELMDKKLQVDVLPKIDSIENNQKKITPRIESIESDLSTLKENFNQLNSTLTEIKAGQTSGFESLSKLILATINASGFENNIGYINELISDNSIVCIQESWIENEKKLENSIYIANKLYFFEPATRYHTTGRASGGLAFIFDDHLNPIYELLNKRIGLLIVNQLAILNVHLIYDNGT</sequence>
<keyword evidence="3" id="KW-1185">Reference proteome</keyword>
<evidence type="ECO:0000313" key="3">
    <source>
        <dbReference type="Proteomes" id="UP000663879"/>
    </source>
</evidence>
<dbReference type="GO" id="GO:0003676">
    <property type="term" value="F:nucleic acid binding"/>
    <property type="evidence" value="ECO:0007669"/>
    <property type="project" value="InterPro"/>
</dbReference>
<reference evidence="2" key="1">
    <citation type="submission" date="2021-02" db="EMBL/GenBank/DDBJ databases">
        <authorList>
            <person name="Nowell W R."/>
        </authorList>
    </citation>
    <scope>NUCLEOTIDE SEQUENCE</scope>
    <source>
        <strain evidence="2">Ploen Becks lab</strain>
    </source>
</reference>
<dbReference type="AlphaFoldDB" id="A0A814RBG9"/>
<dbReference type="InterPro" id="IPR001878">
    <property type="entry name" value="Znf_CCHC"/>
</dbReference>
<protein>
    <recommendedName>
        <fullName evidence="1">CCHC-type domain-containing protein</fullName>
    </recommendedName>
</protein>
<dbReference type="EMBL" id="CAJNOC010009635">
    <property type="protein sequence ID" value="CAF1131234.1"/>
    <property type="molecule type" value="Genomic_DNA"/>
</dbReference>
<feature type="non-terminal residue" evidence="2">
    <location>
        <position position="569"/>
    </location>
</feature>
<feature type="non-terminal residue" evidence="2">
    <location>
        <position position="1"/>
    </location>
</feature>
<dbReference type="SMART" id="SM00343">
    <property type="entry name" value="ZnF_C2HC"/>
    <property type="match status" value="2"/>
</dbReference>
<accession>A0A814RBG9</accession>
<organism evidence="2 3">
    <name type="scientific">Brachionus calyciflorus</name>
    <dbReference type="NCBI Taxonomy" id="104777"/>
    <lineage>
        <taxon>Eukaryota</taxon>
        <taxon>Metazoa</taxon>
        <taxon>Spiralia</taxon>
        <taxon>Gnathifera</taxon>
        <taxon>Rotifera</taxon>
        <taxon>Eurotatoria</taxon>
        <taxon>Monogononta</taxon>
        <taxon>Pseudotrocha</taxon>
        <taxon>Ploima</taxon>
        <taxon>Brachionidae</taxon>
        <taxon>Brachionus</taxon>
    </lineage>
</organism>
<feature type="domain" description="CCHC-type" evidence="1">
    <location>
        <begin position="296"/>
        <end position="312"/>
    </location>
</feature>
<evidence type="ECO:0000259" key="1">
    <source>
        <dbReference type="SMART" id="SM00343"/>
    </source>
</evidence>
<comment type="caution">
    <text evidence="2">The sequence shown here is derived from an EMBL/GenBank/DDBJ whole genome shotgun (WGS) entry which is preliminary data.</text>
</comment>
<dbReference type="Proteomes" id="UP000663879">
    <property type="component" value="Unassembled WGS sequence"/>
</dbReference>
<feature type="domain" description="CCHC-type" evidence="1">
    <location>
        <begin position="277"/>
        <end position="293"/>
    </location>
</feature>
<proteinExistence type="predicted"/>
<dbReference type="GO" id="GO:0008270">
    <property type="term" value="F:zinc ion binding"/>
    <property type="evidence" value="ECO:0007669"/>
    <property type="project" value="InterPro"/>
</dbReference>
<gene>
    <name evidence="2" type="ORF">OXX778_LOCUS22484</name>
</gene>
<name>A0A814RBG9_9BILA</name>
<evidence type="ECO:0000313" key="2">
    <source>
        <dbReference type="EMBL" id="CAF1131234.1"/>
    </source>
</evidence>